<dbReference type="EMBL" id="JACYXT010000012">
    <property type="protein sequence ID" value="MBD9726752.1"/>
    <property type="molecule type" value="Genomic_DNA"/>
</dbReference>
<proteinExistence type="predicted"/>
<dbReference type="RefSeq" id="WP_086804081.1">
    <property type="nucleotide sequence ID" value="NZ_CP119182.1"/>
</dbReference>
<dbReference type="Gene3D" id="2.40.50.230">
    <property type="entry name" value="Gp5 N-terminal domain"/>
    <property type="match status" value="1"/>
</dbReference>
<dbReference type="SUPFAM" id="SSF69279">
    <property type="entry name" value="Phage tail proteins"/>
    <property type="match status" value="1"/>
</dbReference>
<gene>
    <name evidence="2" type="ORF">IHE70_26810</name>
</gene>
<dbReference type="InterPro" id="IPR047702">
    <property type="entry name" value="VgrG-rel"/>
</dbReference>
<sequence>MVKPSYSNVIHVTLDGAKLPTEYADLLVGGWVDLGAGVPGAFRLTFRDPHGLLLGKLNVRFGTKVVIAPVADGQGAGTPLLTGEVTGMETDYDGTGTFTVVRGYDPGHRLMRVRRVAAYRNQTASDIARKLAGMNGIPVGQVQGTKTVYDFISQSNVTDWDFLARLADENEMVMSLDSKGKFQFVKPKPASGAPPTSTPGEKSPFVLQAGVDILRCRAAVTAADQVGRVEARGWNVTTKKKLTATTPANDNPGIAIGTTPQKAAGAFKAAKLVETDTPYDLQTEVTHAAGSLADDITSSFAELEVTVRGNPQLRPGVPVTLTDVGTPFEGKYTCTSVRHSFGDGSHYETWVTVSGRQWRSLFGLTSGGTSAAPRLPSVANALVTDVQDPLKQGRVKLQFPWLDDTYVSDWTRTVQMGGKGGGGIFPLDVGDEVLVAFDRGALDHPFVIGGLYNGVDKPTPVKDVWLHDPVKKKAIRHTLSDREGNRVDLLSQQTGLRKQGVRIASGNDRLIINLDRTKTEITVDSKGAVSITGGTSVSVKAGTDLTLSALRSVTIRSGGPLNLQGQGMVGLRSLGGAVNINAVGALAMNAAGAATISAAGTVQINAVGQAALRAANVDITGIVLVNKKPYPIP</sequence>
<organism evidence="2 3">
    <name type="scientific">Streptomyces caniscabiei</name>
    <dbReference type="NCBI Taxonomy" id="2746961"/>
    <lineage>
        <taxon>Bacteria</taxon>
        <taxon>Bacillati</taxon>
        <taxon>Actinomycetota</taxon>
        <taxon>Actinomycetes</taxon>
        <taxon>Kitasatosporales</taxon>
        <taxon>Streptomycetaceae</taxon>
        <taxon>Streptomyces</taxon>
    </lineage>
</organism>
<evidence type="ECO:0000313" key="2">
    <source>
        <dbReference type="EMBL" id="MBD9726752.1"/>
    </source>
</evidence>
<dbReference type="InterPro" id="IPR006531">
    <property type="entry name" value="Gp5/Vgr_OB"/>
</dbReference>
<dbReference type="GeneID" id="79930376"/>
<dbReference type="SUPFAM" id="SSF69255">
    <property type="entry name" value="gp5 N-terminal domain-like"/>
    <property type="match status" value="1"/>
</dbReference>
<protein>
    <submittedName>
        <fullName evidence="2">VgrG-related protein</fullName>
    </submittedName>
</protein>
<comment type="caution">
    <text evidence="2">The sequence shown here is derived from an EMBL/GenBank/DDBJ whole genome shotgun (WGS) entry which is preliminary data.</text>
</comment>
<dbReference type="AlphaFoldDB" id="A0A927L7C9"/>
<dbReference type="InterPro" id="IPR037026">
    <property type="entry name" value="Vgr_OB-fold_dom_sf"/>
</dbReference>
<dbReference type="Pfam" id="PF04717">
    <property type="entry name" value="Phage_base_V"/>
    <property type="match status" value="1"/>
</dbReference>
<dbReference type="Pfam" id="PF05954">
    <property type="entry name" value="Phage_GPD"/>
    <property type="match status" value="1"/>
</dbReference>
<dbReference type="Proteomes" id="UP000661025">
    <property type="component" value="Unassembled WGS sequence"/>
</dbReference>
<feature type="domain" description="Gp5/Type VI secretion system Vgr protein OB-fold" evidence="1">
    <location>
        <begin position="381"/>
        <end position="452"/>
    </location>
</feature>
<reference evidence="2" key="1">
    <citation type="submission" date="2020-09" db="EMBL/GenBank/DDBJ databases">
        <title>Streptomyces canutascabiei sp. nov., which causes potato common scab and is distributed across the world.</title>
        <authorList>
            <person name="Nguyen H.P."/>
            <person name="Weisberg A.J."/>
            <person name="Chang J.H."/>
            <person name="Clarke C.R."/>
        </authorList>
    </citation>
    <scope>NUCLEOTIDE SEQUENCE</scope>
    <source>
        <strain evidence="2">ID-01-6.2a</strain>
    </source>
</reference>
<evidence type="ECO:0000259" key="1">
    <source>
        <dbReference type="Pfam" id="PF04717"/>
    </source>
</evidence>
<accession>A0A927L7C9</accession>
<evidence type="ECO:0000313" key="3">
    <source>
        <dbReference type="Proteomes" id="UP000661025"/>
    </source>
</evidence>
<dbReference type="NCBIfam" id="NF033848">
    <property type="entry name" value="VgrG_rel"/>
    <property type="match status" value="1"/>
</dbReference>
<name>A0A927L7C9_9ACTN</name>